<dbReference type="SMART" id="SM00838">
    <property type="entry name" value="EFG_C"/>
    <property type="match status" value="1"/>
</dbReference>
<dbReference type="GeneID" id="66891422"/>
<dbReference type="AlphaFoldDB" id="Q6NCR1"/>
<dbReference type="InterPro" id="IPR047042">
    <property type="entry name" value="BipA_II"/>
</dbReference>
<dbReference type="InterPro" id="IPR006298">
    <property type="entry name" value="BipA"/>
</dbReference>
<dbReference type="SUPFAM" id="SSF50447">
    <property type="entry name" value="Translation proteins"/>
    <property type="match status" value="1"/>
</dbReference>
<feature type="domain" description="Tr-type G" evidence="4">
    <location>
        <begin position="1"/>
        <end position="197"/>
    </location>
</feature>
<accession>Q6NCR1</accession>
<dbReference type="CDD" id="cd03710">
    <property type="entry name" value="BipA_TypA_C"/>
    <property type="match status" value="1"/>
</dbReference>
<evidence type="ECO:0000256" key="2">
    <source>
        <dbReference type="ARBA" id="ARBA00023134"/>
    </source>
</evidence>
<keyword evidence="3" id="KW-0699">rRNA-binding</keyword>
<dbReference type="InterPro" id="IPR000795">
    <property type="entry name" value="T_Tr_GTP-bd_dom"/>
</dbReference>
<evidence type="ECO:0000313" key="7">
    <source>
        <dbReference type="Proteomes" id="UP000001426"/>
    </source>
</evidence>
<name>Q6NCR1_RHOPA</name>
<sequence length="607" mass="67108">MTLRNIAIIAHVDHGKTTLVDKLLQQSGTYRDNQRQVERAMDSNDLERERGITILAKCTSVVWGDTHINIVDTPGHADFGGEVERILSMVDGVIVLVDAAEGPMPQTKFVVGKALKLGLKPIVAINKVDRSDARVTEVVNEVFDLFAALDATDEQLDFPILYGSGKNGWMSDKPDGDPSEGMKPLFELVLKHVHPPVVEEGPFRLLGTILEANPYLGRIITGRIASGSVKPNQAVKVLSRDGKLVEQGRISKILAFRGLERVPLDIAEAGDIVAIAGLTKGTVADTFCDPAVDTPIQAQAIDPPTVSMSFIVNNSPLAGTEGDKVTSRLIRDRLLREAEGNVALRVVESADKDAMEVSGRGELQLAILIENMRREGFELSVSRPRVVLTRDENGQLLEPVEEVVIDVDEEFSGVVVQKMSERKAEMIEMRPSGGNRLRLVFYAPTRGLIGYQGELMTDTKGTAIMNRLFHNYLPYRGEIQGRRNGVLISNDQGEAVAYAMFKLEDRGPMMIEPGWKVYKGMIVGEHTRDNDLEINVLKGKQLTNIRTTSKDEAVRLTPPIRMTLEKALAYIEDDELVEITPKSIRLRKRLLDPNERKRAEKSKQAVA</sequence>
<dbReference type="Gene3D" id="3.40.50.300">
    <property type="entry name" value="P-loop containing nucleotide triphosphate hydrolases"/>
    <property type="match status" value="1"/>
</dbReference>
<dbReference type="Gene3D" id="3.30.70.870">
    <property type="entry name" value="Elongation Factor G (Translational Gtpase), domain 3"/>
    <property type="match status" value="1"/>
</dbReference>
<dbReference type="STRING" id="258594.RPA0408"/>
<dbReference type="RefSeq" id="WP_011155976.1">
    <property type="nucleotide sequence ID" value="NZ_CP116810.1"/>
</dbReference>
<proteinExistence type="inferred from homology"/>
<evidence type="ECO:0000313" key="5">
    <source>
        <dbReference type="EMBL" id="CAE25852.1"/>
    </source>
</evidence>
<reference evidence="6" key="3">
    <citation type="submission" date="2022-12" db="EMBL/GenBank/DDBJ databases">
        <title>Complete genome sequence of Rhodopseudomonas palustris CGA0092 and corrections to the R. palustris CGA009 genome sequence.</title>
        <authorList>
            <person name="Mazny B.R."/>
            <person name="Sheff O.F."/>
            <person name="LaSarre B."/>
            <person name="McKinlay A."/>
            <person name="McKinlay J.B."/>
        </authorList>
    </citation>
    <scope>NUCLEOTIDE SEQUENCE</scope>
    <source>
        <strain evidence="6">CGA009</strain>
    </source>
</reference>
<evidence type="ECO:0000259" key="4">
    <source>
        <dbReference type="PROSITE" id="PS51722"/>
    </source>
</evidence>
<organism evidence="5">
    <name type="scientific">Rhodopseudomonas palustris (strain ATCC BAA-98 / CGA009)</name>
    <dbReference type="NCBI Taxonomy" id="258594"/>
    <lineage>
        <taxon>Bacteria</taxon>
        <taxon>Pseudomonadati</taxon>
        <taxon>Pseudomonadota</taxon>
        <taxon>Alphaproteobacteria</taxon>
        <taxon>Hyphomicrobiales</taxon>
        <taxon>Nitrobacteraceae</taxon>
        <taxon>Rhodopseudomonas</taxon>
    </lineage>
</organism>
<dbReference type="EMBL" id="CP116810">
    <property type="protein sequence ID" value="WCL90539.1"/>
    <property type="molecule type" value="Genomic_DNA"/>
</dbReference>
<dbReference type="PANTHER" id="PTHR42908">
    <property type="entry name" value="TRANSLATION ELONGATION FACTOR-RELATED"/>
    <property type="match status" value="1"/>
</dbReference>
<dbReference type="PROSITE" id="PS00301">
    <property type="entry name" value="G_TR_1"/>
    <property type="match status" value="1"/>
</dbReference>
<dbReference type="Proteomes" id="UP000001426">
    <property type="component" value="Chromosome"/>
</dbReference>
<dbReference type="Pfam" id="PF03144">
    <property type="entry name" value="GTP_EFTU_D2"/>
    <property type="match status" value="1"/>
</dbReference>
<dbReference type="Pfam" id="PF00009">
    <property type="entry name" value="GTP_EFTU"/>
    <property type="match status" value="1"/>
</dbReference>
<dbReference type="EC" id="3.6.5.-" evidence="3"/>
<dbReference type="InterPro" id="IPR047043">
    <property type="entry name" value="BipA_III"/>
</dbReference>
<dbReference type="GO" id="GO:0097216">
    <property type="term" value="F:guanosine tetraphosphate binding"/>
    <property type="evidence" value="ECO:0007669"/>
    <property type="project" value="UniProtKB-ARBA"/>
</dbReference>
<keyword evidence="3" id="KW-0690">Ribosome biogenesis</keyword>
<reference evidence="6" key="1">
    <citation type="submission" date="2003-07" db="EMBL/GenBank/DDBJ databases">
        <authorList>
            <consortium name="Rhodopseudomonas genome consortium"/>
            <person name="Larimer F."/>
            <person name="Harwood C."/>
        </authorList>
    </citation>
    <scope>NUCLEOTIDE SEQUENCE</scope>
    <source>
        <strain evidence="6">CGA009</strain>
    </source>
</reference>
<dbReference type="InterPro" id="IPR047041">
    <property type="entry name" value="BipA_GTP-bd_dom"/>
</dbReference>
<comment type="similarity">
    <text evidence="3">Belongs to the TRAFAC class translation factor GTPase superfamily. Classic translation factor GTPase family. BipA subfamily.</text>
</comment>
<dbReference type="Gene3D" id="2.40.50.250">
    <property type="entry name" value="bipa protein"/>
    <property type="match status" value="1"/>
</dbReference>
<dbReference type="Gene3D" id="3.30.70.240">
    <property type="match status" value="1"/>
</dbReference>
<dbReference type="HAMAP" id="MF_00849">
    <property type="entry name" value="BipA"/>
    <property type="match status" value="1"/>
</dbReference>
<dbReference type="NCBIfam" id="TIGR00231">
    <property type="entry name" value="small_GTP"/>
    <property type="match status" value="1"/>
</dbReference>
<keyword evidence="7" id="KW-1185">Reference proteome</keyword>
<dbReference type="CDD" id="cd16263">
    <property type="entry name" value="BipA_III"/>
    <property type="match status" value="1"/>
</dbReference>
<dbReference type="EMBL" id="BX572594">
    <property type="protein sequence ID" value="CAE25852.1"/>
    <property type="molecule type" value="Genomic_DNA"/>
</dbReference>
<dbReference type="GO" id="GO:0000027">
    <property type="term" value="P:ribosomal large subunit assembly"/>
    <property type="evidence" value="ECO:0007669"/>
    <property type="project" value="UniProtKB-UniRule"/>
</dbReference>
<dbReference type="PRINTS" id="PR00315">
    <property type="entry name" value="ELONGATNFCT"/>
</dbReference>
<dbReference type="NCBIfam" id="TIGR01394">
    <property type="entry name" value="TypA_BipA"/>
    <property type="match status" value="1"/>
</dbReference>
<keyword evidence="1 3" id="KW-0547">Nucleotide-binding</keyword>
<dbReference type="InterPro" id="IPR042116">
    <property type="entry name" value="TypA/BipA_C"/>
</dbReference>
<dbReference type="CDD" id="cd01891">
    <property type="entry name" value="TypA_BipA"/>
    <property type="match status" value="1"/>
</dbReference>
<feature type="binding site" evidence="3">
    <location>
        <begin position="13"/>
        <end position="18"/>
    </location>
    <ligand>
        <name>GTP</name>
        <dbReference type="ChEBI" id="CHEBI:37565"/>
    </ligand>
</feature>
<evidence type="ECO:0000256" key="1">
    <source>
        <dbReference type="ARBA" id="ARBA00022741"/>
    </source>
</evidence>
<dbReference type="GO" id="GO:0005829">
    <property type="term" value="C:cytosol"/>
    <property type="evidence" value="ECO:0007669"/>
    <property type="project" value="TreeGrafter"/>
</dbReference>
<dbReference type="PROSITE" id="PS51722">
    <property type="entry name" value="G_TR_2"/>
    <property type="match status" value="1"/>
</dbReference>
<gene>
    <name evidence="3 5" type="primary">bipA</name>
    <name evidence="6" type="synonym">typA</name>
    <name evidence="5" type="ordered locus">RPA0408</name>
    <name evidence="6" type="ORF">TX73_002120</name>
</gene>
<dbReference type="eggNOG" id="COG1217">
    <property type="taxonomic scope" value="Bacteria"/>
</dbReference>
<dbReference type="InterPro" id="IPR005225">
    <property type="entry name" value="Small_GTP-bd"/>
</dbReference>
<dbReference type="GO" id="GO:0043022">
    <property type="term" value="F:ribosome binding"/>
    <property type="evidence" value="ECO:0007669"/>
    <property type="project" value="UniProtKB-UniRule"/>
</dbReference>
<keyword evidence="2 3" id="KW-0342">GTP-binding</keyword>
<keyword evidence="3" id="KW-0378">Hydrolase</keyword>
<dbReference type="KEGG" id="rpa:TX73_002120"/>
<dbReference type="Pfam" id="PF00679">
    <property type="entry name" value="EFG_C"/>
    <property type="match status" value="1"/>
</dbReference>
<dbReference type="FunFam" id="3.40.50.300:FF:000055">
    <property type="entry name" value="GTP-binding protein TypA"/>
    <property type="match status" value="1"/>
</dbReference>
<dbReference type="FunFam" id="2.40.50.250:FF:000001">
    <property type="entry name" value="GTP-binding protein TypA"/>
    <property type="match status" value="1"/>
</dbReference>
<dbReference type="GO" id="GO:0005525">
    <property type="term" value="F:GTP binding"/>
    <property type="evidence" value="ECO:0007669"/>
    <property type="project" value="UniProtKB-UniRule"/>
</dbReference>
<dbReference type="InterPro" id="IPR004161">
    <property type="entry name" value="EFTu-like_2"/>
</dbReference>
<dbReference type="PhylomeDB" id="Q6NCR1"/>
<evidence type="ECO:0000256" key="3">
    <source>
        <dbReference type="HAMAP-Rule" id="MF_00849"/>
    </source>
</evidence>
<dbReference type="InterPro" id="IPR031157">
    <property type="entry name" value="G_TR_CS"/>
</dbReference>
<feature type="binding site" evidence="3">
    <location>
        <begin position="126"/>
        <end position="129"/>
    </location>
    <ligand>
        <name>GTP</name>
        <dbReference type="ChEBI" id="CHEBI:37565"/>
    </ligand>
</feature>
<keyword evidence="3" id="KW-0694">RNA-binding</keyword>
<comment type="catalytic activity">
    <reaction evidence="3">
        <text>GTP + H2O = GDP + phosphate + H(+)</text>
        <dbReference type="Rhea" id="RHEA:19669"/>
        <dbReference type="ChEBI" id="CHEBI:15377"/>
        <dbReference type="ChEBI" id="CHEBI:15378"/>
        <dbReference type="ChEBI" id="CHEBI:37565"/>
        <dbReference type="ChEBI" id="CHEBI:43474"/>
        <dbReference type="ChEBI" id="CHEBI:58189"/>
    </reaction>
</comment>
<keyword evidence="3" id="KW-0963">Cytoplasm</keyword>
<dbReference type="GO" id="GO:1990904">
    <property type="term" value="C:ribonucleoprotein complex"/>
    <property type="evidence" value="ECO:0007669"/>
    <property type="project" value="TreeGrafter"/>
</dbReference>
<keyword evidence="3" id="KW-0820">tRNA-binding</keyword>
<dbReference type="InterPro" id="IPR048876">
    <property type="entry name" value="BipA_C"/>
</dbReference>
<comment type="subunit">
    <text evidence="3">Monomer.</text>
</comment>
<dbReference type="GO" id="GO:0003924">
    <property type="term" value="F:GTPase activity"/>
    <property type="evidence" value="ECO:0007669"/>
    <property type="project" value="UniProtKB-UniRule"/>
</dbReference>
<dbReference type="InterPro" id="IPR035651">
    <property type="entry name" value="BipA_V"/>
</dbReference>
<dbReference type="SUPFAM" id="SSF54980">
    <property type="entry name" value="EF-G C-terminal domain-like"/>
    <property type="match status" value="2"/>
</dbReference>
<dbReference type="InterPro" id="IPR000640">
    <property type="entry name" value="EFG_V-like"/>
</dbReference>
<dbReference type="GO" id="GO:0000049">
    <property type="term" value="F:tRNA binding"/>
    <property type="evidence" value="ECO:0007669"/>
    <property type="project" value="UniProtKB-KW"/>
</dbReference>
<dbReference type="CDD" id="cd03691">
    <property type="entry name" value="BipA_TypA_II"/>
    <property type="match status" value="1"/>
</dbReference>
<dbReference type="HOGENOM" id="CLU_017016_4_0_5"/>
<dbReference type="InterPro" id="IPR027417">
    <property type="entry name" value="P-loop_NTPase"/>
</dbReference>
<comment type="function">
    <text evidence="3">A 50S ribosomal subunit assembly protein with GTPase activity, required for 50S subunit assembly at low temperatures, may also play a role in translation. Binds GTP and analogs. Binds the 70S ribosome between the 30S and 50S subunits, in a similar position as ribosome-bound EF-G; it contacts a number of ribosomal proteins, both rRNAs and the A-site tRNA.</text>
</comment>
<dbReference type="InterPro" id="IPR009000">
    <property type="entry name" value="Transl_B-barrel_sf"/>
</dbReference>
<evidence type="ECO:0000313" key="6">
    <source>
        <dbReference type="EMBL" id="WCL90539.1"/>
    </source>
</evidence>
<dbReference type="SUPFAM" id="SSF52540">
    <property type="entry name" value="P-loop containing nucleoside triphosphate hydrolases"/>
    <property type="match status" value="1"/>
</dbReference>
<dbReference type="Gene3D" id="2.40.30.10">
    <property type="entry name" value="Translation factors"/>
    <property type="match status" value="1"/>
</dbReference>
<comment type="subcellular location">
    <subcellularLocation>
        <location evidence="3">Cytoplasm</location>
    </subcellularLocation>
    <text evidence="3">Binds to ribosomes.</text>
</comment>
<dbReference type="GO" id="GO:0019843">
    <property type="term" value="F:rRNA binding"/>
    <property type="evidence" value="ECO:0007669"/>
    <property type="project" value="UniProtKB-KW"/>
</dbReference>
<dbReference type="InterPro" id="IPR035647">
    <property type="entry name" value="EFG_III/V"/>
</dbReference>
<protein>
    <recommendedName>
        <fullName evidence="3">Large ribosomal subunit assembly factor BipA</fullName>
        <ecNumber evidence="3">3.6.5.-</ecNumber>
    </recommendedName>
    <alternativeName>
        <fullName evidence="3">GTP-binding protein BipA</fullName>
    </alternativeName>
</protein>
<reference evidence="5 7" key="2">
    <citation type="journal article" date="2004" name="Nat. Biotechnol.">
        <title>Complete genome sequence of the metabolically versatile photosynthetic bacterium Rhodopseudomonas palustris.</title>
        <authorList>
            <person name="Larimer F.W."/>
            <person name="Chain P."/>
            <person name="Hauser L."/>
            <person name="Lamerdin J."/>
            <person name="Malfatti S."/>
            <person name="Do L."/>
            <person name="Land M.L."/>
            <person name="Pelletier D.A."/>
            <person name="Beatty J.T."/>
            <person name="Lang A.S."/>
            <person name="Tabita F.R."/>
            <person name="Gibson J.L."/>
            <person name="Hanson T.E."/>
            <person name="Bobst C."/>
            <person name="Torres J.L."/>
            <person name="Peres C."/>
            <person name="Harrison F.H."/>
            <person name="Gibson J."/>
            <person name="Harwood C.S."/>
        </authorList>
    </citation>
    <scope>NUCLEOTIDE SEQUENCE [LARGE SCALE GENOMIC DNA]</scope>
    <source>
        <strain evidence="7">ATCC BAA-98 / CGA009</strain>
        <strain evidence="5">CGA009</strain>
    </source>
</reference>
<dbReference type="PANTHER" id="PTHR42908:SF8">
    <property type="entry name" value="TR-TYPE G DOMAIN-CONTAINING PROTEIN"/>
    <property type="match status" value="1"/>
</dbReference>
<dbReference type="Pfam" id="PF21018">
    <property type="entry name" value="BipA_C"/>
    <property type="match status" value="1"/>
</dbReference>
<dbReference type="FunFam" id="3.30.70.240:FF:000002">
    <property type="entry name" value="GTP-binding protein TypA"/>
    <property type="match status" value="1"/>
</dbReference>
<dbReference type="FunFam" id="3.30.70.870:FF:000003">
    <property type="entry name" value="GTP-binding protein TypA"/>
    <property type="match status" value="1"/>
</dbReference>